<organism evidence="3 4">
    <name type="scientific">Urochloa decumbens</name>
    <dbReference type="NCBI Taxonomy" id="240449"/>
    <lineage>
        <taxon>Eukaryota</taxon>
        <taxon>Viridiplantae</taxon>
        <taxon>Streptophyta</taxon>
        <taxon>Embryophyta</taxon>
        <taxon>Tracheophyta</taxon>
        <taxon>Spermatophyta</taxon>
        <taxon>Magnoliopsida</taxon>
        <taxon>Liliopsida</taxon>
        <taxon>Poales</taxon>
        <taxon>Poaceae</taxon>
        <taxon>PACMAD clade</taxon>
        <taxon>Panicoideae</taxon>
        <taxon>Panicodae</taxon>
        <taxon>Paniceae</taxon>
        <taxon>Melinidinae</taxon>
        <taxon>Urochloa</taxon>
    </lineage>
</organism>
<feature type="region of interest" description="Disordered" evidence="1">
    <location>
        <begin position="1"/>
        <end position="98"/>
    </location>
</feature>
<reference evidence="3 4" key="2">
    <citation type="submission" date="2024-10" db="EMBL/GenBank/DDBJ databases">
        <authorList>
            <person name="Ryan C."/>
        </authorList>
    </citation>
    <scope>NUCLEOTIDE SEQUENCE [LARGE SCALE GENOMIC DNA]</scope>
</reference>
<evidence type="ECO:0000259" key="2">
    <source>
        <dbReference type="Pfam" id="PF12274"/>
    </source>
</evidence>
<dbReference type="PANTHER" id="PTHR33326">
    <property type="entry name" value="OS05G0543800 PROTEIN"/>
    <property type="match status" value="1"/>
</dbReference>
<reference evidence="4" key="1">
    <citation type="submission" date="2024-06" db="EMBL/GenBank/DDBJ databases">
        <authorList>
            <person name="Ryan C."/>
        </authorList>
    </citation>
    <scope>NUCLEOTIDE SEQUENCE [LARGE SCALE GENOMIC DNA]</scope>
</reference>
<feature type="compositionally biased region" description="Low complexity" evidence="1">
    <location>
        <begin position="40"/>
        <end position="75"/>
    </location>
</feature>
<dbReference type="PANTHER" id="PTHR33326:SF16">
    <property type="match status" value="1"/>
</dbReference>
<evidence type="ECO:0000313" key="3">
    <source>
        <dbReference type="EMBL" id="CAL5050673.1"/>
    </source>
</evidence>
<dbReference type="Pfam" id="PF12274">
    <property type="entry name" value="DUF3615"/>
    <property type="match status" value="1"/>
</dbReference>
<evidence type="ECO:0000256" key="1">
    <source>
        <dbReference type="SAM" id="MobiDB-lite"/>
    </source>
</evidence>
<proteinExistence type="predicted"/>
<evidence type="ECO:0000313" key="4">
    <source>
        <dbReference type="Proteomes" id="UP001497457"/>
    </source>
</evidence>
<feature type="compositionally biased region" description="Acidic residues" evidence="1">
    <location>
        <begin position="79"/>
        <end position="94"/>
    </location>
</feature>
<sequence length="352" mass="40071">MPQSHPHPQPMVTRDGPRDRLRGAPSPAATEDRQPPTPPSEKLVASVAESASALSLQEPDVSSSGVEPDVSSSDVWLDTSDESSSDSDDSDDDSPSSKILYRRRPRWYQVYFIRTDRSGQFRMYPDLGGPFQSLDQVDSAITQQLAKLEQPFKEKDNYSIVDKIIHEHKYCLDGTPKRGPNSRRKTNPDEDERHLVQALLDQYNEDNNLFGNLVHDLDSLLRHEWLHEKNRWYIHFNFTTKTGNLFFAEVSHRQGERGAWKVNCCCIIDSNENGQCKGCRNNGSPDMKHPNNTDAYVAGRLDGYLPFGEGEQTYLDDLEAEAARLRVVYEGLDDPDAMERLRLRAMRAFNKQ</sequence>
<protein>
    <recommendedName>
        <fullName evidence="2">DUF3615 domain-containing protein</fullName>
    </recommendedName>
</protein>
<dbReference type="Proteomes" id="UP001497457">
    <property type="component" value="Chromosome 36b"/>
</dbReference>
<feature type="domain" description="DUF3615" evidence="2">
    <location>
        <begin position="196"/>
        <end position="290"/>
    </location>
</feature>
<keyword evidence="4" id="KW-1185">Reference proteome</keyword>
<dbReference type="AlphaFoldDB" id="A0ABC9E4E8"/>
<accession>A0ABC9E4E8</accession>
<dbReference type="InterPro" id="IPR022059">
    <property type="entry name" value="DUF3615"/>
</dbReference>
<gene>
    <name evidence="3" type="ORF">URODEC1_LOCUS91733</name>
</gene>
<dbReference type="EMBL" id="OZ075146">
    <property type="protein sequence ID" value="CAL5050673.1"/>
    <property type="molecule type" value="Genomic_DNA"/>
</dbReference>
<name>A0ABC9E4E8_9POAL</name>